<organism evidence="1 2">
    <name type="scientific">Rhizoctonia solani</name>
    <dbReference type="NCBI Taxonomy" id="456999"/>
    <lineage>
        <taxon>Eukaryota</taxon>
        <taxon>Fungi</taxon>
        <taxon>Dikarya</taxon>
        <taxon>Basidiomycota</taxon>
        <taxon>Agaricomycotina</taxon>
        <taxon>Agaricomycetes</taxon>
        <taxon>Cantharellales</taxon>
        <taxon>Ceratobasidiaceae</taxon>
        <taxon>Rhizoctonia</taxon>
    </lineage>
</organism>
<proteinExistence type="predicted"/>
<sequence length="500" mass="57507">MGTQGFFAYRYNGFYYRQYDRWDCDPEAGGESFCGTIPRDPSALEEWIEDTIKMLKGAEIYDGDSDDLDQLESDTCMSPFSSYYLTDNVDWVFLHGTYVQWTYVIDLDNRAFIVNGVDYWRLDNLPDRLGYYYPDSDSEGPEIPDEFLFTEIDLWPPVRYVISERQQKYDALHPIIVPAAEWGAPIWPELSISHQFSIQITHYLLEKTSATFAEAFLSFVRCEVGTFCWDILCASAPALPFFQDDDFMSLDLSPRTLCSGLNNRTHPVYHDIKTLQNNSLFKLKERGSIEYFWVRGCLVTFCVRLFHYIHVVHEVEQMVRKMRLSGVTEFVGIILSSQQELVVVAMDGPTVRHSPVLDIRATDGVPGRATEGRLLLTYLLSPSLGVLPLPWRSVQPCQPRPSFEAPSRVKALPNEVLQMIIHHADMGTYRALCSVSKSIRSICLAHPRIGDYTVLGKVPGSELVFSTLSTKDSEVRRIEMWWEWSQTHDPDRGKWEFREV</sequence>
<dbReference type="AlphaFoldDB" id="A0A8H3E1I2"/>
<comment type="caution">
    <text evidence="1">The sequence shown here is derived from an EMBL/GenBank/DDBJ whole genome shotgun (WGS) entry which is preliminary data.</text>
</comment>
<name>A0A8H3E1I2_9AGAM</name>
<evidence type="ECO:0000313" key="2">
    <source>
        <dbReference type="Proteomes" id="UP000663827"/>
    </source>
</evidence>
<dbReference type="Proteomes" id="UP000663827">
    <property type="component" value="Unassembled WGS sequence"/>
</dbReference>
<evidence type="ECO:0008006" key="3">
    <source>
        <dbReference type="Google" id="ProtNLM"/>
    </source>
</evidence>
<reference evidence="1" key="1">
    <citation type="submission" date="2021-01" db="EMBL/GenBank/DDBJ databases">
        <authorList>
            <person name="Kaushik A."/>
        </authorList>
    </citation>
    <scope>NUCLEOTIDE SEQUENCE</scope>
    <source>
        <strain evidence="1">AG5</strain>
    </source>
</reference>
<evidence type="ECO:0000313" key="1">
    <source>
        <dbReference type="EMBL" id="CAE7111771.1"/>
    </source>
</evidence>
<protein>
    <recommendedName>
        <fullName evidence="3">F-box domain-containing protein</fullName>
    </recommendedName>
</protein>
<dbReference type="EMBL" id="CAJNJQ010000964">
    <property type="protein sequence ID" value="CAE7111771.1"/>
    <property type="molecule type" value="Genomic_DNA"/>
</dbReference>
<gene>
    <name evidence="1" type="ORF">RDB_LOCUS49020</name>
</gene>
<feature type="non-terminal residue" evidence="1">
    <location>
        <position position="500"/>
    </location>
</feature>
<accession>A0A8H3E1I2</accession>